<dbReference type="PANTHER" id="PTHR47506">
    <property type="entry name" value="TRANSCRIPTIONAL REGULATORY PROTEIN"/>
    <property type="match status" value="1"/>
</dbReference>
<sequence>MPRTREFVTDDAVVAARSVFWEHGYEQTSVPALERATGLGRSSIYQAFGSKRGLFDACVESYLDEILRPRLRPLQQETVAPQALVDYLEGLRGALADAGSAPGRHGCLLLNAASGPIGRQQAVAERVMAYREELRTAMRRGLAAARAAQAGPARARSAEAGAADSGAHGEPDDDILERDAEACASLVTSAFVLTRVDNSAALRCVDAARAMV</sequence>
<dbReference type="Gene3D" id="1.10.357.10">
    <property type="entry name" value="Tetracycline Repressor, domain 2"/>
    <property type="match status" value="1"/>
</dbReference>
<keyword evidence="8" id="KW-1185">Reference proteome</keyword>
<dbReference type="RefSeq" id="WP_188686318.1">
    <property type="nucleotide sequence ID" value="NZ_BMIS01000014.1"/>
</dbReference>
<evidence type="ECO:0000259" key="6">
    <source>
        <dbReference type="PROSITE" id="PS50977"/>
    </source>
</evidence>
<dbReference type="SUPFAM" id="SSF46689">
    <property type="entry name" value="Homeodomain-like"/>
    <property type="match status" value="1"/>
</dbReference>
<dbReference type="GO" id="GO:0003677">
    <property type="term" value="F:DNA binding"/>
    <property type="evidence" value="ECO:0007669"/>
    <property type="project" value="UniProtKB-UniRule"/>
</dbReference>
<feature type="DNA-binding region" description="H-T-H motif" evidence="4">
    <location>
        <begin position="29"/>
        <end position="48"/>
    </location>
</feature>
<organism evidence="7 8">
    <name type="scientific">Nesterenkonia cremea</name>
    <dbReference type="NCBI Taxonomy" id="1882340"/>
    <lineage>
        <taxon>Bacteria</taxon>
        <taxon>Bacillati</taxon>
        <taxon>Actinomycetota</taxon>
        <taxon>Actinomycetes</taxon>
        <taxon>Micrococcales</taxon>
        <taxon>Micrococcaceae</taxon>
        <taxon>Nesterenkonia</taxon>
    </lineage>
</organism>
<dbReference type="InterPro" id="IPR001647">
    <property type="entry name" value="HTH_TetR"/>
</dbReference>
<dbReference type="Gene3D" id="1.10.10.60">
    <property type="entry name" value="Homeodomain-like"/>
    <property type="match status" value="1"/>
</dbReference>
<evidence type="ECO:0000313" key="7">
    <source>
        <dbReference type="EMBL" id="GGE76802.1"/>
    </source>
</evidence>
<evidence type="ECO:0000256" key="3">
    <source>
        <dbReference type="ARBA" id="ARBA00023163"/>
    </source>
</evidence>
<dbReference type="PROSITE" id="PS50977">
    <property type="entry name" value="HTH_TETR_2"/>
    <property type="match status" value="1"/>
</dbReference>
<dbReference type="PANTHER" id="PTHR47506:SF1">
    <property type="entry name" value="HTH-TYPE TRANSCRIPTIONAL REGULATOR YJDC"/>
    <property type="match status" value="1"/>
</dbReference>
<gene>
    <name evidence="7" type="ORF">GCM10011401_25220</name>
</gene>
<evidence type="ECO:0000256" key="5">
    <source>
        <dbReference type="SAM" id="MobiDB-lite"/>
    </source>
</evidence>
<evidence type="ECO:0000313" key="8">
    <source>
        <dbReference type="Proteomes" id="UP000633136"/>
    </source>
</evidence>
<dbReference type="Proteomes" id="UP000633136">
    <property type="component" value="Unassembled WGS sequence"/>
</dbReference>
<dbReference type="InterPro" id="IPR009057">
    <property type="entry name" value="Homeodomain-like_sf"/>
</dbReference>
<reference evidence="7" key="2">
    <citation type="submission" date="2020-09" db="EMBL/GenBank/DDBJ databases">
        <authorList>
            <person name="Sun Q."/>
            <person name="Zhou Y."/>
        </authorList>
    </citation>
    <scope>NUCLEOTIDE SEQUENCE</scope>
    <source>
        <strain evidence="7">CGMCC 1.15388</strain>
    </source>
</reference>
<dbReference type="InterPro" id="IPR036271">
    <property type="entry name" value="Tet_transcr_reg_TetR-rel_C_sf"/>
</dbReference>
<evidence type="ECO:0000256" key="2">
    <source>
        <dbReference type="ARBA" id="ARBA00023125"/>
    </source>
</evidence>
<accession>A0A917AWX1</accession>
<reference evidence="7" key="1">
    <citation type="journal article" date="2014" name="Int. J. Syst. Evol. Microbiol.">
        <title>Complete genome sequence of Corynebacterium casei LMG S-19264T (=DSM 44701T), isolated from a smear-ripened cheese.</title>
        <authorList>
            <consortium name="US DOE Joint Genome Institute (JGI-PGF)"/>
            <person name="Walter F."/>
            <person name="Albersmeier A."/>
            <person name="Kalinowski J."/>
            <person name="Ruckert C."/>
        </authorList>
    </citation>
    <scope>NUCLEOTIDE SEQUENCE</scope>
    <source>
        <strain evidence="7">CGMCC 1.15388</strain>
    </source>
</reference>
<keyword evidence="1" id="KW-0805">Transcription regulation</keyword>
<keyword evidence="2 4" id="KW-0238">DNA-binding</keyword>
<feature type="domain" description="HTH tetR-type" evidence="6">
    <location>
        <begin position="6"/>
        <end position="66"/>
    </location>
</feature>
<dbReference type="EMBL" id="BMIS01000014">
    <property type="protein sequence ID" value="GGE76802.1"/>
    <property type="molecule type" value="Genomic_DNA"/>
</dbReference>
<dbReference type="AlphaFoldDB" id="A0A917AWX1"/>
<evidence type="ECO:0000256" key="4">
    <source>
        <dbReference type="PROSITE-ProRule" id="PRU00335"/>
    </source>
</evidence>
<dbReference type="SUPFAM" id="SSF48498">
    <property type="entry name" value="Tetracyclin repressor-like, C-terminal domain"/>
    <property type="match status" value="1"/>
</dbReference>
<feature type="region of interest" description="Disordered" evidence="5">
    <location>
        <begin position="153"/>
        <end position="173"/>
    </location>
</feature>
<feature type="compositionally biased region" description="Low complexity" evidence="5">
    <location>
        <begin position="153"/>
        <end position="168"/>
    </location>
</feature>
<dbReference type="Pfam" id="PF00440">
    <property type="entry name" value="TetR_N"/>
    <property type="match status" value="1"/>
</dbReference>
<keyword evidence="3" id="KW-0804">Transcription</keyword>
<protein>
    <recommendedName>
        <fullName evidence="6">HTH tetR-type domain-containing protein</fullName>
    </recommendedName>
</protein>
<comment type="caution">
    <text evidence="7">The sequence shown here is derived from an EMBL/GenBank/DDBJ whole genome shotgun (WGS) entry which is preliminary data.</text>
</comment>
<evidence type="ECO:0000256" key="1">
    <source>
        <dbReference type="ARBA" id="ARBA00023015"/>
    </source>
</evidence>
<name>A0A917AWX1_9MICC</name>
<proteinExistence type="predicted"/>